<reference evidence="4" key="1">
    <citation type="submission" date="2021-01" db="EMBL/GenBank/DDBJ databases">
        <authorList>
            <consortium name="Genoscope - CEA"/>
            <person name="William W."/>
        </authorList>
    </citation>
    <scope>NUCLEOTIDE SEQUENCE</scope>
</reference>
<keyword evidence="2" id="KW-0521">NADP</keyword>
<evidence type="ECO:0000256" key="1">
    <source>
        <dbReference type="ARBA" id="ARBA00006484"/>
    </source>
</evidence>
<keyword evidence="5" id="KW-1185">Reference proteome</keyword>
<evidence type="ECO:0000256" key="2">
    <source>
        <dbReference type="ARBA" id="ARBA00022857"/>
    </source>
</evidence>
<dbReference type="GO" id="GO:0016491">
    <property type="term" value="F:oxidoreductase activity"/>
    <property type="evidence" value="ECO:0007669"/>
    <property type="project" value="UniProtKB-KW"/>
</dbReference>
<dbReference type="OMA" id="GAQTPVM"/>
<dbReference type="PANTHER" id="PTHR43963:SF6">
    <property type="entry name" value="CHAIN DEHYDROGENASE FAMILY PROTEIN, PUTATIVE (AFU_ORTHOLOGUE AFUA_3G15350)-RELATED"/>
    <property type="match status" value="1"/>
</dbReference>
<dbReference type="Proteomes" id="UP000688137">
    <property type="component" value="Unassembled WGS sequence"/>
</dbReference>
<dbReference type="EMBL" id="CAJJDM010000060">
    <property type="protein sequence ID" value="CAD8078029.1"/>
    <property type="molecule type" value="Genomic_DNA"/>
</dbReference>
<proteinExistence type="inferred from homology"/>
<dbReference type="AlphaFoldDB" id="A0A8S1MEV0"/>
<evidence type="ECO:0000313" key="5">
    <source>
        <dbReference type="Proteomes" id="UP000688137"/>
    </source>
</evidence>
<dbReference type="PANTHER" id="PTHR43963">
    <property type="entry name" value="CARBONYL REDUCTASE 1-RELATED"/>
    <property type="match status" value="1"/>
</dbReference>
<comment type="similarity">
    <text evidence="1">Belongs to the short-chain dehydrogenases/reductases (SDR) family.</text>
</comment>
<accession>A0A8S1MEV0</accession>
<protein>
    <recommendedName>
        <fullName evidence="6">Carbonyl reductase</fullName>
    </recommendedName>
</protein>
<evidence type="ECO:0000313" key="4">
    <source>
        <dbReference type="EMBL" id="CAD8078029.1"/>
    </source>
</evidence>
<comment type="caution">
    <text evidence="4">The sequence shown here is derived from an EMBL/GenBank/DDBJ whole genome shotgun (WGS) entry which is preliminary data.</text>
</comment>
<dbReference type="Pfam" id="PF00106">
    <property type="entry name" value="adh_short"/>
    <property type="match status" value="1"/>
</dbReference>
<name>A0A8S1MEV0_PARPR</name>
<dbReference type="InterPro" id="IPR002347">
    <property type="entry name" value="SDR_fam"/>
</dbReference>
<gene>
    <name evidence="4" type="ORF">PPRIM_AZ9-3.1.T0590129</name>
</gene>
<evidence type="ECO:0000256" key="3">
    <source>
        <dbReference type="ARBA" id="ARBA00023002"/>
    </source>
</evidence>
<evidence type="ECO:0008006" key="6">
    <source>
        <dbReference type="Google" id="ProtNLM"/>
    </source>
</evidence>
<organism evidence="4 5">
    <name type="scientific">Paramecium primaurelia</name>
    <dbReference type="NCBI Taxonomy" id="5886"/>
    <lineage>
        <taxon>Eukaryota</taxon>
        <taxon>Sar</taxon>
        <taxon>Alveolata</taxon>
        <taxon>Ciliophora</taxon>
        <taxon>Intramacronucleata</taxon>
        <taxon>Oligohymenophorea</taxon>
        <taxon>Peniculida</taxon>
        <taxon>Parameciidae</taxon>
        <taxon>Paramecium</taxon>
    </lineage>
</organism>
<sequence length="276" mass="31465">MQAFKTVVITGANKGIGFGILENLIQKQSYKVIMACRLFELAQKSRTKLIEKYNISQDRIDTIELDISNSDSIDKFIQEFTTRFHQADILINNAAVAVKSDDFNLEVVQFTFKPNFYGTIELTEKFIPLLTQNGKIITVGSSAGKTKYLKSDDLVKRFKNPNITREDVFKLAEEFQEHVKNNTYEQNGWPSWGYGISKLLINTYVKTLAQNAEVKNKSLQVYTCCPGWVKTDMAGDEAELTIDQGALTPVYLVELPHEVNPDYQGQFFYLQKVEEL</sequence>
<keyword evidence="3" id="KW-0560">Oxidoreductase</keyword>